<dbReference type="GO" id="GO:0016020">
    <property type="term" value="C:membrane"/>
    <property type="evidence" value="ECO:0007669"/>
    <property type="project" value="UniProtKB-SubCell"/>
</dbReference>
<keyword evidence="3 6" id="KW-0274">FAD</keyword>
<keyword evidence="2 6" id="KW-0285">Flavoprotein</keyword>
<dbReference type="UniPathway" id="UPA00767">
    <property type="reaction ID" value="UER00752"/>
</dbReference>
<evidence type="ECO:0000313" key="8">
    <source>
        <dbReference type="EMBL" id="KAF6134631.1"/>
    </source>
</evidence>
<reference evidence="8 9" key="1">
    <citation type="journal article" date="2020" name="IScience">
        <title>Genome Sequencing of the Endangered Kingdonia uniflora (Circaeasteraceae, Ranunculales) Reveals Potential Mechanisms of Evolutionary Specialization.</title>
        <authorList>
            <person name="Sun Y."/>
            <person name="Deng T."/>
            <person name="Zhang A."/>
            <person name="Moore M.J."/>
            <person name="Landis J.B."/>
            <person name="Lin N."/>
            <person name="Zhang H."/>
            <person name="Zhang X."/>
            <person name="Huang J."/>
            <person name="Zhang X."/>
            <person name="Sun H."/>
            <person name="Wang H."/>
        </authorList>
    </citation>
    <scope>NUCLEOTIDE SEQUENCE [LARGE SCALE GENOMIC DNA]</scope>
    <source>
        <strain evidence="8">TB1705</strain>
        <tissue evidence="8">Leaf</tissue>
    </source>
</reference>
<gene>
    <name evidence="8" type="ORF">GIB67_007971</name>
</gene>
<evidence type="ECO:0000259" key="7">
    <source>
        <dbReference type="Pfam" id="PF08491"/>
    </source>
</evidence>
<dbReference type="GO" id="GO:0005783">
    <property type="term" value="C:endoplasmic reticulum"/>
    <property type="evidence" value="ECO:0007669"/>
    <property type="project" value="TreeGrafter"/>
</dbReference>
<dbReference type="GO" id="GO:0050660">
    <property type="term" value="F:flavin adenine dinucleotide binding"/>
    <property type="evidence" value="ECO:0007669"/>
    <property type="project" value="UniProtKB-UniRule"/>
</dbReference>
<dbReference type="EMBL" id="JACGCM010002829">
    <property type="protein sequence ID" value="KAF6134631.1"/>
    <property type="molecule type" value="Genomic_DNA"/>
</dbReference>
<evidence type="ECO:0000313" key="9">
    <source>
        <dbReference type="Proteomes" id="UP000541444"/>
    </source>
</evidence>
<proteinExistence type="inferred from homology"/>
<dbReference type="InterPro" id="IPR027410">
    <property type="entry name" value="TCP-1-like_intermed_sf"/>
</dbReference>
<dbReference type="Gene3D" id="1.10.560.10">
    <property type="entry name" value="GroEL-like equatorial domain"/>
    <property type="match status" value="2"/>
</dbReference>
<comment type="similarity">
    <text evidence="6">Belongs to the squalene monooxygenase family.</text>
</comment>
<evidence type="ECO:0000256" key="1">
    <source>
        <dbReference type="ARBA" id="ARBA00001974"/>
    </source>
</evidence>
<dbReference type="GO" id="GO:0005524">
    <property type="term" value="F:ATP binding"/>
    <property type="evidence" value="ECO:0007669"/>
    <property type="project" value="InterPro"/>
</dbReference>
<comment type="cofactor">
    <cofactor evidence="1 6">
        <name>FAD</name>
        <dbReference type="ChEBI" id="CHEBI:57692"/>
    </cofactor>
</comment>
<dbReference type="InterPro" id="IPR018370">
    <property type="entry name" value="Chaperonin_Cpn60_CS"/>
</dbReference>
<dbReference type="PANTHER" id="PTHR10835">
    <property type="entry name" value="SQUALENE MONOOXYGENASE"/>
    <property type="match status" value="1"/>
</dbReference>
<dbReference type="PROSITE" id="PS00296">
    <property type="entry name" value="CHAPERONINS_CPN60"/>
    <property type="match status" value="1"/>
</dbReference>
<comment type="caution">
    <text evidence="8">The sequence shown here is derived from an EMBL/GenBank/DDBJ whole genome shotgun (WGS) entry which is preliminary data.</text>
</comment>
<dbReference type="GO" id="GO:0004506">
    <property type="term" value="F:squalene monooxygenase activity"/>
    <property type="evidence" value="ECO:0007669"/>
    <property type="project" value="UniProtKB-UniRule"/>
</dbReference>
<dbReference type="PANTHER" id="PTHR10835:SF0">
    <property type="entry name" value="SQUALENE MONOOXYGENASE"/>
    <property type="match status" value="1"/>
</dbReference>
<dbReference type="InterPro" id="IPR027413">
    <property type="entry name" value="GROEL-like_equatorial_sf"/>
</dbReference>
<feature type="domain" description="Squalene epoxidase" evidence="7">
    <location>
        <begin position="63"/>
        <end position="196"/>
    </location>
</feature>
<dbReference type="Pfam" id="PF08491">
    <property type="entry name" value="SE"/>
    <property type="match status" value="1"/>
</dbReference>
<dbReference type="Gene3D" id="3.30.260.10">
    <property type="entry name" value="TCP-1-like chaperonin intermediate domain"/>
    <property type="match status" value="1"/>
</dbReference>
<dbReference type="GO" id="GO:0016126">
    <property type="term" value="P:sterol biosynthetic process"/>
    <property type="evidence" value="ECO:0007669"/>
    <property type="project" value="UniProtKB-UniRule"/>
</dbReference>
<feature type="non-terminal residue" evidence="8">
    <location>
        <position position="1"/>
    </location>
</feature>
<dbReference type="InterPro" id="IPR040125">
    <property type="entry name" value="Squalene_monox"/>
</dbReference>
<evidence type="ECO:0000256" key="5">
    <source>
        <dbReference type="ARBA" id="ARBA00023136"/>
    </source>
</evidence>
<accession>A0A7J7KW91</accession>
<evidence type="ECO:0000256" key="6">
    <source>
        <dbReference type="RuleBase" id="RU367121"/>
    </source>
</evidence>
<protein>
    <recommendedName>
        <fullName evidence="6">Squalene monooxygenase</fullName>
        <ecNumber evidence="6">1.14.14.17</ecNumber>
    </recommendedName>
</protein>
<comment type="function">
    <text evidence="6">Catalyzes the stereospecific oxidation of squalene to (S)-2,3-epoxysqualene, and is considered to be a rate-limiting enzyme in steroid biosynthesis.</text>
</comment>
<evidence type="ECO:0000256" key="2">
    <source>
        <dbReference type="ARBA" id="ARBA00022630"/>
    </source>
</evidence>
<comment type="catalytic activity">
    <reaction evidence="6">
        <text>squalene + reduced [NADPH--hemoprotein reductase] + O2 = (S)-2,3-epoxysqualene + oxidized [NADPH--hemoprotein reductase] + H2O + H(+)</text>
        <dbReference type="Rhea" id="RHEA:25282"/>
        <dbReference type="Rhea" id="RHEA-COMP:11964"/>
        <dbReference type="Rhea" id="RHEA-COMP:11965"/>
        <dbReference type="ChEBI" id="CHEBI:15377"/>
        <dbReference type="ChEBI" id="CHEBI:15378"/>
        <dbReference type="ChEBI" id="CHEBI:15379"/>
        <dbReference type="ChEBI" id="CHEBI:15440"/>
        <dbReference type="ChEBI" id="CHEBI:15441"/>
        <dbReference type="ChEBI" id="CHEBI:57618"/>
        <dbReference type="ChEBI" id="CHEBI:58210"/>
        <dbReference type="EC" id="1.14.14.17"/>
    </reaction>
</comment>
<dbReference type="EC" id="1.14.14.17" evidence="6"/>
<dbReference type="GO" id="GO:0006457">
    <property type="term" value="P:protein folding"/>
    <property type="evidence" value="ECO:0007669"/>
    <property type="project" value="InterPro"/>
</dbReference>
<keyword evidence="9" id="KW-1185">Reference proteome</keyword>
<dbReference type="SUPFAM" id="SSF48592">
    <property type="entry name" value="GroEL equatorial domain-like"/>
    <property type="match status" value="1"/>
</dbReference>
<organism evidence="8 9">
    <name type="scientific">Kingdonia uniflora</name>
    <dbReference type="NCBI Taxonomy" id="39325"/>
    <lineage>
        <taxon>Eukaryota</taxon>
        <taxon>Viridiplantae</taxon>
        <taxon>Streptophyta</taxon>
        <taxon>Embryophyta</taxon>
        <taxon>Tracheophyta</taxon>
        <taxon>Spermatophyta</taxon>
        <taxon>Magnoliopsida</taxon>
        <taxon>Ranunculales</taxon>
        <taxon>Circaeasteraceae</taxon>
        <taxon>Kingdonia</taxon>
    </lineage>
</organism>
<dbReference type="Proteomes" id="UP000541444">
    <property type="component" value="Unassembled WGS sequence"/>
</dbReference>
<dbReference type="AlphaFoldDB" id="A0A7J7KW91"/>
<dbReference type="OrthoDB" id="1733909at2759"/>
<evidence type="ECO:0000256" key="4">
    <source>
        <dbReference type="ARBA" id="ARBA00023002"/>
    </source>
</evidence>
<name>A0A7J7KW91_9MAGN</name>
<keyword evidence="5" id="KW-0472">Membrane</keyword>
<keyword evidence="4 6" id="KW-0560">Oxidoreductase</keyword>
<evidence type="ECO:0000256" key="3">
    <source>
        <dbReference type="ARBA" id="ARBA00022827"/>
    </source>
</evidence>
<dbReference type="InterPro" id="IPR013698">
    <property type="entry name" value="Squalene_epoxidase"/>
</dbReference>
<comment type="subcellular location">
    <subcellularLocation>
        <location evidence="6">Membrane</location>
        <topology evidence="6">Multi-pass membrane protein</topology>
    </subcellularLocation>
</comment>
<sequence>MGFMFLYGSHDRKMRQEYITNDDDCLNKSCFNNGDLKLEKMGTDDIIVGAIVAGTAHAHTLGKVDIPSCFVGLILENCELPFPNHGHVLGDPSPILFYPISSTEVRCLVDVPGQRVSSITNDEMANYLKNYGGFPGIYELYVPPQLYDSFIVTIDNGSITIMQNKSMPADPHPIPGALLMGDAFNMRHPLTGGGMTRTPEILLHLGKAAVEEGNVVGGGCTLLRLAAKVDAIKLTLDNDEQKVLHGLPCYHYFWCRSTSNFGIFFYYFFSDSIFVDTFQVGADIVKKVLSYPLKLIAKNVSDSGSVVMEMVFSSDNFKYGYNAATGKYEDLMVVGIINPTK</sequence>